<reference evidence="2 3" key="1">
    <citation type="journal article" date="2015" name="BMC Genomics">
        <title>Genome mining reveals unlocked bioactive potential of marine Gram-negative bacteria.</title>
        <authorList>
            <person name="Machado H."/>
            <person name="Sonnenschein E.C."/>
            <person name="Melchiorsen J."/>
            <person name="Gram L."/>
        </authorList>
    </citation>
    <scope>NUCLEOTIDE SEQUENCE [LARGE SCALE GENOMIC DNA]</scope>
    <source>
        <strain evidence="2 3">S4054</strain>
    </source>
</reference>
<evidence type="ECO:0000313" key="2">
    <source>
        <dbReference type="EMBL" id="KKE80946.1"/>
    </source>
</evidence>
<evidence type="ECO:0000256" key="1">
    <source>
        <dbReference type="SAM" id="MobiDB-lite"/>
    </source>
</evidence>
<accession>A0A0F6A505</accession>
<name>A0A0F6A505_9GAMM</name>
<comment type="caution">
    <text evidence="2">The sequence shown here is derived from an EMBL/GenBank/DDBJ whole genome shotgun (WGS) entry which is preliminary data.</text>
</comment>
<dbReference type="EMBL" id="AUXW01000205">
    <property type="protein sequence ID" value="KKE80946.1"/>
    <property type="molecule type" value="Genomic_DNA"/>
</dbReference>
<dbReference type="PATRIC" id="fig|1129367.4.peg.5244"/>
<organism evidence="2 3">
    <name type="scientific">Pseudoalteromonas luteoviolacea S4054</name>
    <dbReference type="NCBI Taxonomy" id="1129367"/>
    <lineage>
        <taxon>Bacteria</taxon>
        <taxon>Pseudomonadati</taxon>
        <taxon>Pseudomonadota</taxon>
        <taxon>Gammaproteobacteria</taxon>
        <taxon>Alteromonadales</taxon>
        <taxon>Pseudoalteromonadaceae</taxon>
        <taxon>Pseudoalteromonas</taxon>
    </lineage>
</organism>
<dbReference type="Proteomes" id="UP000033434">
    <property type="component" value="Unassembled WGS sequence"/>
</dbReference>
<dbReference type="AlphaFoldDB" id="A0A0F6A505"/>
<feature type="region of interest" description="Disordered" evidence="1">
    <location>
        <begin position="1"/>
        <end position="36"/>
    </location>
</feature>
<evidence type="ECO:0000313" key="3">
    <source>
        <dbReference type="Proteomes" id="UP000033434"/>
    </source>
</evidence>
<proteinExistence type="predicted"/>
<feature type="compositionally biased region" description="Polar residues" evidence="1">
    <location>
        <begin position="1"/>
        <end position="14"/>
    </location>
</feature>
<sequence length="36" mass="3722">MNNKTQKELTQQQAKLIVGGTGGLGGGQEPPQLGDK</sequence>
<feature type="compositionally biased region" description="Gly residues" evidence="1">
    <location>
        <begin position="19"/>
        <end position="28"/>
    </location>
</feature>
<protein>
    <submittedName>
        <fullName evidence="2">Uncharacterized protein</fullName>
    </submittedName>
</protein>
<gene>
    <name evidence="2" type="ORF">N479_24105</name>
</gene>